<dbReference type="GO" id="GO:0016787">
    <property type="term" value="F:hydrolase activity"/>
    <property type="evidence" value="ECO:0007669"/>
    <property type="project" value="UniProtKB-KW"/>
</dbReference>
<dbReference type="SUPFAM" id="SSF53474">
    <property type="entry name" value="alpha/beta-Hydrolases"/>
    <property type="match status" value="1"/>
</dbReference>
<dbReference type="Proteomes" id="UP001556098">
    <property type="component" value="Unassembled WGS sequence"/>
</dbReference>
<dbReference type="RefSeq" id="WP_367877911.1">
    <property type="nucleotide sequence ID" value="NZ_JBFNXX010000007.1"/>
</dbReference>
<evidence type="ECO:0000313" key="2">
    <source>
        <dbReference type="Proteomes" id="UP001556098"/>
    </source>
</evidence>
<reference evidence="1 2" key="1">
    <citation type="submission" date="2024-07" db="EMBL/GenBank/DDBJ databases">
        <title>Marimonas sp.nov., isolated from tidal-flat sediment.</title>
        <authorList>
            <person name="Jayan J.N."/>
            <person name="Lee S.S."/>
        </authorList>
    </citation>
    <scope>NUCLEOTIDE SEQUENCE [LARGE SCALE GENOMIC DNA]</scope>
    <source>
        <strain evidence="1 2">MJW-29</strain>
    </source>
</reference>
<name>A0ABV3RNP5_9RHOB</name>
<dbReference type="InterPro" id="IPR029058">
    <property type="entry name" value="AB_hydrolase_fold"/>
</dbReference>
<keyword evidence="1" id="KW-0378">Hydrolase</keyword>
<evidence type="ECO:0000313" key="1">
    <source>
        <dbReference type="EMBL" id="MEW9920208.1"/>
    </source>
</evidence>
<keyword evidence="2" id="KW-1185">Reference proteome</keyword>
<comment type="caution">
    <text evidence="1">The sequence shown here is derived from an EMBL/GenBank/DDBJ whole genome shotgun (WGS) entry which is preliminary data.</text>
</comment>
<dbReference type="Gene3D" id="3.40.50.1820">
    <property type="entry name" value="alpha/beta hydrolase"/>
    <property type="match status" value="1"/>
</dbReference>
<organism evidence="1 2">
    <name type="scientific">Sulfitobacter sediminis</name>
    <dbReference type="NCBI Taxonomy" id="3234186"/>
    <lineage>
        <taxon>Bacteria</taxon>
        <taxon>Pseudomonadati</taxon>
        <taxon>Pseudomonadota</taxon>
        <taxon>Alphaproteobacteria</taxon>
        <taxon>Rhodobacterales</taxon>
        <taxon>Roseobacteraceae</taxon>
        <taxon>Sulfitobacter</taxon>
    </lineage>
</organism>
<accession>A0ABV3RNP5</accession>
<sequence>MVVFSGVGRFPDEYPAIEFFRSATQDEANHALFVSDFSRSWLNWPGMDAQIADMVASTAAENGIDDIALIGNSMGGTMALLMARRIPARTVMAFVPQYSVSPQIMPEEKRWRKYRANISAFIYPEVTLEKTDDQTVYIVHGGTGGELAHALKFPLIRGIRHFILPQYGHNHAKMLNRKAVLAPLIGAALAERRVKVRKIIEADSGLFLRDFKAGLDTQDLQWAGRA</sequence>
<proteinExistence type="predicted"/>
<dbReference type="InterPro" id="IPR000801">
    <property type="entry name" value="Esterase-like"/>
</dbReference>
<gene>
    <name evidence="1" type="ORF">AB2B41_11365</name>
</gene>
<protein>
    <submittedName>
        <fullName evidence="1">Alpha/beta fold hydrolase</fullName>
    </submittedName>
</protein>
<dbReference type="EMBL" id="JBFNXX010000007">
    <property type="protein sequence ID" value="MEW9920208.1"/>
    <property type="molecule type" value="Genomic_DNA"/>
</dbReference>
<dbReference type="Pfam" id="PF00756">
    <property type="entry name" value="Esterase"/>
    <property type="match status" value="1"/>
</dbReference>